<dbReference type="GO" id="GO:0005737">
    <property type="term" value="C:cytoplasm"/>
    <property type="evidence" value="ECO:0007669"/>
    <property type="project" value="UniProtKB-SubCell"/>
</dbReference>
<comment type="subcellular location">
    <subcellularLocation>
        <location evidence="2">Cytoplasm</location>
    </subcellularLocation>
</comment>
<evidence type="ECO:0000256" key="3">
    <source>
        <dbReference type="ARBA" id="ARBA00006577"/>
    </source>
</evidence>
<evidence type="ECO:0000256" key="4">
    <source>
        <dbReference type="ARBA" id="ARBA00022490"/>
    </source>
</evidence>
<keyword evidence="13" id="KW-1185">Reference proteome</keyword>
<keyword evidence="4" id="KW-0963">Cytoplasm</keyword>
<dbReference type="HOGENOM" id="CLU_098197_2_1_0"/>
<dbReference type="KEGG" id="tra:Trad_2422"/>
<dbReference type="Pfam" id="PF00254">
    <property type="entry name" value="FKBP_C"/>
    <property type="match status" value="1"/>
</dbReference>
<name>D7CT68_TRURR</name>
<dbReference type="PANTHER" id="PTHR47861">
    <property type="entry name" value="FKBP-TYPE PEPTIDYL-PROLYL CIS-TRANS ISOMERASE SLYD"/>
    <property type="match status" value="1"/>
</dbReference>
<keyword evidence="7 9" id="KW-0413">Isomerase</keyword>
<accession>D7CT68</accession>
<dbReference type="InterPro" id="IPR046357">
    <property type="entry name" value="PPIase_dom_sf"/>
</dbReference>
<evidence type="ECO:0000256" key="7">
    <source>
        <dbReference type="ARBA" id="ARBA00023235"/>
    </source>
</evidence>
<evidence type="ECO:0000256" key="1">
    <source>
        <dbReference type="ARBA" id="ARBA00000971"/>
    </source>
</evidence>
<dbReference type="Proteomes" id="UP000000379">
    <property type="component" value="Chromosome"/>
</dbReference>
<dbReference type="EMBL" id="CP002049">
    <property type="protein sequence ID" value="ADI15531.1"/>
    <property type="molecule type" value="Genomic_DNA"/>
</dbReference>
<dbReference type="PROSITE" id="PS50059">
    <property type="entry name" value="FKBP_PPIASE"/>
    <property type="match status" value="1"/>
</dbReference>
<dbReference type="GO" id="GO:0003755">
    <property type="term" value="F:peptidyl-prolyl cis-trans isomerase activity"/>
    <property type="evidence" value="ECO:0007669"/>
    <property type="project" value="UniProtKB-UniRule"/>
</dbReference>
<dbReference type="Gene3D" id="3.10.50.40">
    <property type="match status" value="1"/>
</dbReference>
<comment type="function">
    <text evidence="8">Also involved in hydrogenase metallocenter assembly, probably by participating in the nickel insertion step. This function in hydrogenase biosynthesis requires chaperone activity and the presence of the metal-binding domain, but not PPIase activity.</text>
</comment>
<gene>
    <name evidence="12" type="ordered locus">Trad_2422</name>
</gene>
<dbReference type="STRING" id="649638.Trad_2422"/>
<evidence type="ECO:0000256" key="10">
    <source>
        <dbReference type="RuleBase" id="RU003915"/>
    </source>
</evidence>
<reference evidence="13" key="1">
    <citation type="submission" date="2010-05" db="EMBL/GenBank/DDBJ databases">
        <title>The complete genome of Truepera radiovictris DSM 17093.</title>
        <authorList>
            <consortium name="US DOE Joint Genome Institute (JGI-PGF)"/>
            <person name="Lucas S."/>
            <person name="Copeland A."/>
            <person name="Lapidus A."/>
            <person name="Glavina del Rio T."/>
            <person name="Dalin E."/>
            <person name="Tice H."/>
            <person name="Bruce D."/>
            <person name="Goodwin L."/>
            <person name="Pitluck S."/>
            <person name="Kyrpides N."/>
            <person name="Mavromatis K."/>
            <person name="Ovchinnikova G."/>
            <person name="Munk A.C."/>
            <person name="Detter J.C."/>
            <person name="Han C."/>
            <person name="Tapia R."/>
            <person name="Land M."/>
            <person name="Hauser L."/>
            <person name="Markowitz V."/>
            <person name="Cheng J.-F."/>
            <person name="Hugenholtz P."/>
            <person name="Woyke T."/>
            <person name="Wu D."/>
            <person name="Tindall B."/>
            <person name="Pomrenke H.G."/>
            <person name="Brambilla E."/>
            <person name="Klenk H.-P."/>
            <person name="Eisen J.A."/>
        </authorList>
    </citation>
    <scope>NUCLEOTIDE SEQUENCE [LARGE SCALE GENOMIC DNA]</scope>
    <source>
        <strain evidence="13">DSM 17093 / CIP 108686 / LMG 22925 / RQ-24</strain>
    </source>
</reference>
<keyword evidence="5 9" id="KW-0697">Rotamase</keyword>
<comment type="catalytic activity">
    <reaction evidence="1 9 10">
        <text>[protein]-peptidylproline (omega=180) = [protein]-peptidylproline (omega=0)</text>
        <dbReference type="Rhea" id="RHEA:16237"/>
        <dbReference type="Rhea" id="RHEA-COMP:10747"/>
        <dbReference type="Rhea" id="RHEA-COMP:10748"/>
        <dbReference type="ChEBI" id="CHEBI:83833"/>
        <dbReference type="ChEBI" id="CHEBI:83834"/>
        <dbReference type="EC" id="5.2.1.8"/>
    </reaction>
</comment>
<evidence type="ECO:0000256" key="8">
    <source>
        <dbReference type="ARBA" id="ARBA00037071"/>
    </source>
</evidence>
<dbReference type="SUPFAM" id="SSF54534">
    <property type="entry name" value="FKBP-like"/>
    <property type="match status" value="1"/>
</dbReference>
<protein>
    <recommendedName>
        <fullName evidence="10">Peptidyl-prolyl cis-trans isomerase</fullName>
        <ecNumber evidence="10">5.2.1.8</ecNumber>
    </recommendedName>
</protein>
<dbReference type="EC" id="5.2.1.8" evidence="10"/>
<organism evidence="12 13">
    <name type="scientific">Truepera radiovictrix (strain DSM 17093 / CIP 108686 / LMG 22925 / RQ-24)</name>
    <dbReference type="NCBI Taxonomy" id="649638"/>
    <lineage>
        <taxon>Bacteria</taxon>
        <taxon>Thermotogati</taxon>
        <taxon>Deinococcota</taxon>
        <taxon>Deinococci</taxon>
        <taxon>Trueperales</taxon>
        <taxon>Trueperaceae</taxon>
        <taxon>Truepera</taxon>
    </lineage>
</organism>
<comment type="similarity">
    <text evidence="3 10">Belongs to the FKBP-type PPIase family.</text>
</comment>
<dbReference type="AlphaFoldDB" id="D7CT68"/>
<evidence type="ECO:0000259" key="11">
    <source>
        <dbReference type="PROSITE" id="PS50059"/>
    </source>
</evidence>
<dbReference type="PANTHER" id="PTHR47861:SF3">
    <property type="entry name" value="FKBP-TYPE PEPTIDYL-PROLYL CIS-TRANS ISOMERASE SLYD"/>
    <property type="match status" value="1"/>
</dbReference>
<sequence length="142" mass="15278">MTTAKQGDTVRVHYRGTLADGREFDASFGREPLEFTLGAGEVIAGFDKAVTGLAPGQSRTAHISADEAYGPHREEMVLEVPRDNFPDGITPEAGQQLELTHEDGQRIPVLVTAVSEASVTLDANHPLAGHDLTFEVELVEIV</sequence>
<proteinExistence type="inferred from homology"/>
<keyword evidence="6" id="KW-0143">Chaperone</keyword>
<reference evidence="12 13" key="2">
    <citation type="journal article" date="2011" name="Stand. Genomic Sci.">
        <title>Complete genome sequence of Truepera radiovictrix type strain (RQ-24).</title>
        <authorList>
            <person name="Ivanova N."/>
            <person name="Rohde C."/>
            <person name="Munk C."/>
            <person name="Nolan M."/>
            <person name="Lucas S."/>
            <person name="Del Rio T.G."/>
            <person name="Tice H."/>
            <person name="Deshpande S."/>
            <person name="Cheng J.F."/>
            <person name="Tapia R."/>
            <person name="Han C."/>
            <person name="Goodwin L."/>
            <person name="Pitluck S."/>
            <person name="Liolios K."/>
            <person name="Mavromatis K."/>
            <person name="Mikhailova N."/>
            <person name="Pati A."/>
            <person name="Chen A."/>
            <person name="Palaniappan K."/>
            <person name="Land M."/>
            <person name="Hauser L."/>
            <person name="Chang Y.J."/>
            <person name="Jeffries C.D."/>
            <person name="Brambilla E."/>
            <person name="Rohde M."/>
            <person name="Goker M."/>
            <person name="Tindall B.J."/>
            <person name="Woyke T."/>
            <person name="Bristow J."/>
            <person name="Eisen J.A."/>
            <person name="Markowitz V."/>
            <person name="Hugenholtz P."/>
            <person name="Kyrpides N.C."/>
            <person name="Klenk H.P."/>
            <person name="Lapidus A."/>
        </authorList>
    </citation>
    <scope>NUCLEOTIDE SEQUENCE [LARGE SCALE GENOMIC DNA]</scope>
    <source>
        <strain evidence="13">DSM 17093 / CIP 108686 / LMG 22925 / RQ-24</strain>
    </source>
</reference>
<dbReference type="GO" id="GO:0042026">
    <property type="term" value="P:protein refolding"/>
    <property type="evidence" value="ECO:0007669"/>
    <property type="project" value="UniProtKB-ARBA"/>
</dbReference>
<feature type="domain" description="PPIase FKBP-type" evidence="11">
    <location>
        <begin position="7"/>
        <end position="83"/>
    </location>
</feature>
<evidence type="ECO:0000256" key="6">
    <source>
        <dbReference type="ARBA" id="ARBA00023186"/>
    </source>
</evidence>
<dbReference type="InterPro" id="IPR001179">
    <property type="entry name" value="PPIase_FKBP_dom"/>
</dbReference>
<evidence type="ECO:0000313" key="12">
    <source>
        <dbReference type="EMBL" id="ADI15531.1"/>
    </source>
</evidence>
<evidence type="ECO:0000256" key="2">
    <source>
        <dbReference type="ARBA" id="ARBA00004496"/>
    </source>
</evidence>
<dbReference type="OrthoDB" id="280278at2"/>
<evidence type="ECO:0000256" key="5">
    <source>
        <dbReference type="ARBA" id="ARBA00023110"/>
    </source>
</evidence>
<dbReference type="eggNOG" id="COG1047">
    <property type="taxonomic scope" value="Bacteria"/>
</dbReference>
<evidence type="ECO:0000256" key="9">
    <source>
        <dbReference type="PROSITE-ProRule" id="PRU00277"/>
    </source>
</evidence>
<evidence type="ECO:0000313" key="13">
    <source>
        <dbReference type="Proteomes" id="UP000000379"/>
    </source>
</evidence>
<dbReference type="RefSeq" id="WP_013178893.1">
    <property type="nucleotide sequence ID" value="NC_014221.1"/>
</dbReference>